<keyword evidence="1 3" id="KW-0853">WD repeat</keyword>
<dbReference type="EMBL" id="JANBQF010000190">
    <property type="protein sequence ID" value="KAJ2003874.1"/>
    <property type="molecule type" value="Genomic_DNA"/>
</dbReference>
<keyword evidence="6" id="KW-1185">Reference proteome</keyword>
<organism evidence="5 6">
    <name type="scientific">Coemansia thaxteri</name>
    <dbReference type="NCBI Taxonomy" id="2663907"/>
    <lineage>
        <taxon>Eukaryota</taxon>
        <taxon>Fungi</taxon>
        <taxon>Fungi incertae sedis</taxon>
        <taxon>Zoopagomycota</taxon>
        <taxon>Kickxellomycotina</taxon>
        <taxon>Kickxellomycetes</taxon>
        <taxon>Kickxellales</taxon>
        <taxon>Kickxellaceae</taxon>
        <taxon>Coemansia</taxon>
    </lineage>
</organism>
<feature type="repeat" description="WD" evidence="3">
    <location>
        <begin position="515"/>
        <end position="550"/>
    </location>
</feature>
<reference evidence="5" key="1">
    <citation type="submission" date="2022-07" db="EMBL/GenBank/DDBJ databases">
        <title>Phylogenomic reconstructions and comparative analyses of Kickxellomycotina fungi.</title>
        <authorList>
            <person name="Reynolds N.K."/>
            <person name="Stajich J.E."/>
            <person name="Barry K."/>
            <person name="Grigoriev I.V."/>
            <person name="Crous P."/>
            <person name="Smith M.E."/>
        </authorList>
    </citation>
    <scope>NUCLEOTIDE SEQUENCE</scope>
    <source>
        <strain evidence="5">IMI 214461</strain>
    </source>
</reference>
<dbReference type="OrthoDB" id="2306at2759"/>
<dbReference type="PROSITE" id="PS00678">
    <property type="entry name" value="WD_REPEATS_1"/>
    <property type="match status" value="2"/>
</dbReference>
<dbReference type="Gene3D" id="2.130.10.10">
    <property type="entry name" value="YVTN repeat-like/Quinoprotein amine dehydrogenase"/>
    <property type="match status" value="2"/>
</dbReference>
<dbReference type="InterPro" id="IPR015943">
    <property type="entry name" value="WD40/YVTN_repeat-like_dom_sf"/>
</dbReference>
<dbReference type="PROSITE" id="PS50082">
    <property type="entry name" value="WD_REPEATS_2"/>
    <property type="match status" value="5"/>
</dbReference>
<dbReference type="GO" id="GO:0030042">
    <property type="term" value="P:actin filament depolymerization"/>
    <property type="evidence" value="ECO:0007669"/>
    <property type="project" value="TreeGrafter"/>
</dbReference>
<dbReference type="SUPFAM" id="SSF50960">
    <property type="entry name" value="TolB, C-terminal domain"/>
    <property type="match status" value="1"/>
</dbReference>
<keyword evidence="2" id="KW-0677">Repeat</keyword>
<dbReference type="PANTHER" id="PTHR19856">
    <property type="entry name" value="WD-REPEATCONTAINING PROTEIN WDR1"/>
    <property type="match status" value="1"/>
</dbReference>
<feature type="repeat" description="WD" evidence="3">
    <location>
        <begin position="203"/>
        <end position="244"/>
    </location>
</feature>
<feature type="repeat" description="WD" evidence="3">
    <location>
        <begin position="288"/>
        <end position="326"/>
    </location>
</feature>
<dbReference type="InterPro" id="IPR036322">
    <property type="entry name" value="WD40_repeat_dom_sf"/>
</dbReference>
<dbReference type="InterPro" id="IPR024977">
    <property type="entry name" value="Apc4-like_WD40_dom"/>
</dbReference>
<feature type="domain" description="Anaphase-promoting complex subunit 4-like WD40" evidence="4">
    <location>
        <begin position="439"/>
        <end position="529"/>
    </location>
</feature>
<evidence type="ECO:0000256" key="2">
    <source>
        <dbReference type="ARBA" id="ARBA00022737"/>
    </source>
</evidence>
<evidence type="ECO:0000313" key="5">
    <source>
        <dbReference type="EMBL" id="KAJ2003874.1"/>
    </source>
</evidence>
<comment type="caution">
    <text evidence="5">The sequence shown here is derived from an EMBL/GenBank/DDBJ whole genome shotgun (WGS) entry which is preliminary data.</text>
</comment>
<dbReference type="CDD" id="cd00200">
    <property type="entry name" value="WD40"/>
    <property type="match status" value="1"/>
</dbReference>
<dbReference type="InterPro" id="IPR001680">
    <property type="entry name" value="WD40_rpt"/>
</dbReference>
<sequence>MSFSQSNGKSIVIRSLSEPEKAWEYRGHTQATTVARFSPSGYYVASGDVAGNVRIWDAINDEHILKSEVRAISGRVNDISWDMDSQRVMAVGEGKEAFGRVFSYDSGNSVGTVEGHSKVINACTMRQQRPFRAVTCSDDSTCVFYHGAPYKFQSILKDHSGFVYDTKYSPNGDYFVTVGADKKVFLYDGKTGELVRQMGKDSQAAHKGSIYAVSWSPDSKYLLTSSGDRTCKFWDVEKDEIAGTVEMGVGAEHQQVGNVWAGEHIISLSLSGDINVLQMNNKQVVRAITGHQKSITAAVLTTDSNNNSLLYTGSYDGKLCTWDFSSKLMGIARAVEGGGYKHDAKLQDAASMGDVVVLGFIDDAVRFAQDSKVVGGSSGVSAAAESVALARNGTTAIAVLGNGSVVSVDRRKDGEEGAKERVLATAAKQSAEARAIATSPVSDLAAVGHADCSVQLYKLGADGQLEATPVVVKVNTREITRMAFSPCGQLLAIGDAGGKIAVVQTSTGKTVTTRWCAHTARIYGLAWTKDSQHVASCSLDGHVIVWSVESPLRKIVIKNAHLGGSSSAAFVDKHTVVSTGADGGVKVWQVVY</sequence>
<protein>
    <submittedName>
        <fullName evidence="5">WD40 repeat-like protein</fullName>
    </submittedName>
</protein>
<dbReference type="Proteomes" id="UP001150907">
    <property type="component" value="Unassembled WGS sequence"/>
</dbReference>
<dbReference type="AlphaFoldDB" id="A0A9W8BC96"/>
<dbReference type="GO" id="GO:0030864">
    <property type="term" value="C:cortical actin cytoskeleton"/>
    <property type="evidence" value="ECO:0007669"/>
    <property type="project" value="TreeGrafter"/>
</dbReference>
<dbReference type="PROSITE" id="PS50294">
    <property type="entry name" value="WD_REPEATS_REGION"/>
    <property type="match status" value="4"/>
</dbReference>
<dbReference type="Pfam" id="PF00400">
    <property type="entry name" value="WD40"/>
    <property type="match status" value="5"/>
</dbReference>
<evidence type="ECO:0000256" key="1">
    <source>
        <dbReference type="ARBA" id="ARBA00022574"/>
    </source>
</evidence>
<proteinExistence type="predicted"/>
<dbReference type="FunFam" id="2.130.10.10:FF:000102">
    <property type="entry name" value="Actin-interacting protein 1"/>
    <property type="match status" value="1"/>
</dbReference>
<evidence type="ECO:0000259" key="4">
    <source>
        <dbReference type="Pfam" id="PF12894"/>
    </source>
</evidence>
<dbReference type="InterPro" id="IPR019775">
    <property type="entry name" value="WD40_repeat_CS"/>
</dbReference>
<evidence type="ECO:0000256" key="3">
    <source>
        <dbReference type="PROSITE-ProRule" id="PRU00221"/>
    </source>
</evidence>
<gene>
    <name evidence="5" type="primary">AIP1</name>
    <name evidence="5" type="ORF">H4R26_002830</name>
</gene>
<dbReference type="Pfam" id="PF12894">
    <property type="entry name" value="ANAPC4_WD40"/>
    <property type="match status" value="1"/>
</dbReference>
<dbReference type="GO" id="GO:0051015">
    <property type="term" value="F:actin filament binding"/>
    <property type="evidence" value="ECO:0007669"/>
    <property type="project" value="TreeGrafter"/>
</dbReference>
<feature type="repeat" description="WD" evidence="3">
    <location>
        <begin position="156"/>
        <end position="197"/>
    </location>
</feature>
<feature type="repeat" description="WD" evidence="3">
    <location>
        <begin position="25"/>
        <end position="66"/>
    </location>
</feature>
<accession>A0A9W8BC96</accession>
<dbReference type="SUPFAM" id="SSF50978">
    <property type="entry name" value="WD40 repeat-like"/>
    <property type="match status" value="2"/>
</dbReference>
<name>A0A9W8BC96_9FUNG</name>
<dbReference type="PANTHER" id="PTHR19856:SF0">
    <property type="entry name" value="WD REPEAT-CONTAINING PROTEIN 1"/>
    <property type="match status" value="1"/>
</dbReference>
<dbReference type="SMART" id="SM00320">
    <property type="entry name" value="WD40"/>
    <property type="match status" value="9"/>
</dbReference>
<evidence type="ECO:0000313" key="6">
    <source>
        <dbReference type="Proteomes" id="UP001150907"/>
    </source>
</evidence>